<dbReference type="Gene3D" id="3.30.70.100">
    <property type="match status" value="1"/>
</dbReference>
<dbReference type="AlphaFoldDB" id="A0A927F8Y5"/>
<dbReference type="PANTHER" id="PTHR34389">
    <property type="entry name" value="L-RHAMNOSE MUTAROTASE"/>
    <property type="match status" value="1"/>
</dbReference>
<dbReference type="Pfam" id="PF05336">
    <property type="entry name" value="rhaM"/>
    <property type="match status" value="1"/>
</dbReference>
<keyword evidence="7" id="KW-1185">Reference proteome</keyword>
<accession>A0A927F8Y5</accession>
<dbReference type="GO" id="GO:0019301">
    <property type="term" value="P:rhamnose catabolic process"/>
    <property type="evidence" value="ECO:0007669"/>
    <property type="project" value="UniProtKB-UniRule"/>
</dbReference>
<dbReference type="GO" id="GO:0062192">
    <property type="term" value="F:L-rhamnose mutarotase activity"/>
    <property type="evidence" value="ECO:0007669"/>
    <property type="project" value="UniProtKB-UniRule"/>
</dbReference>
<dbReference type="InterPro" id="IPR011008">
    <property type="entry name" value="Dimeric_a/b-barrel"/>
</dbReference>
<evidence type="ECO:0000256" key="3">
    <source>
        <dbReference type="ARBA" id="ARBA00023277"/>
    </source>
</evidence>
<dbReference type="Proteomes" id="UP000622317">
    <property type="component" value="Unassembled WGS sequence"/>
</dbReference>
<protein>
    <recommendedName>
        <fullName evidence="5">L-rhamnose mutarotase</fullName>
        <ecNumber evidence="5">5.1.3.32</ecNumber>
    </recommendedName>
</protein>
<evidence type="ECO:0000256" key="4">
    <source>
        <dbReference type="ARBA" id="ARBA00023308"/>
    </source>
</evidence>
<dbReference type="GO" id="GO:0005737">
    <property type="term" value="C:cytoplasm"/>
    <property type="evidence" value="ECO:0007669"/>
    <property type="project" value="InterPro"/>
</dbReference>
<evidence type="ECO:0000256" key="5">
    <source>
        <dbReference type="NCBIfam" id="TIGR02625"/>
    </source>
</evidence>
<dbReference type="SUPFAM" id="SSF54909">
    <property type="entry name" value="Dimeric alpha+beta barrel"/>
    <property type="match status" value="1"/>
</dbReference>
<keyword evidence="1" id="KW-0963">Cytoplasm</keyword>
<name>A0A927F8Y5_9BACT</name>
<evidence type="ECO:0000256" key="2">
    <source>
        <dbReference type="ARBA" id="ARBA00023235"/>
    </source>
</evidence>
<organism evidence="6 7">
    <name type="scientific">Pelagicoccus enzymogenes</name>
    <dbReference type="NCBI Taxonomy" id="2773457"/>
    <lineage>
        <taxon>Bacteria</taxon>
        <taxon>Pseudomonadati</taxon>
        <taxon>Verrucomicrobiota</taxon>
        <taxon>Opitutia</taxon>
        <taxon>Puniceicoccales</taxon>
        <taxon>Pelagicoccaceae</taxon>
        <taxon>Pelagicoccus</taxon>
    </lineage>
</organism>
<reference evidence="6" key="1">
    <citation type="submission" date="2020-09" db="EMBL/GenBank/DDBJ databases">
        <title>Pelagicoccus enzymogenes sp. nov. with an EPS production, isolated from marine sediment.</title>
        <authorList>
            <person name="Feng X."/>
        </authorList>
    </citation>
    <scope>NUCLEOTIDE SEQUENCE</scope>
    <source>
        <strain evidence="6">NFK12</strain>
    </source>
</reference>
<keyword evidence="2 6" id="KW-0413">Isomerase</keyword>
<dbReference type="EMBL" id="JACYFG010000032">
    <property type="protein sequence ID" value="MBD5780019.1"/>
    <property type="molecule type" value="Genomic_DNA"/>
</dbReference>
<dbReference type="HAMAP" id="MF_01663">
    <property type="entry name" value="L_rham_rotase"/>
    <property type="match status" value="1"/>
</dbReference>
<keyword evidence="3" id="KW-0119">Carbohydrate metabolism</keyword>
<evidence type="ECO:0000256" key="1">
    <source>
        <dbReference type="ARBA" id="ARBA00022490"/>
    </source>
</evidence>
<dbReference type="InterPro" id="IPR013448">
    <property type="entry name" value="L-rhamnose_mutarotase"/>
</dbReference>
<proteinExistence type="inferred from homology"/>
<dbReference type="RefSeq" id="WP_191617138.1">
    <property type="nucleotide sequence ID" value="NZ_JACYFG010000032.1"/>
</dbReference>
<dbReference type="InterPro" id="IPR008000">
    <property type="entry name" value="Rham/fucose_mutarotase"/>
</dbReference>
<comment type="caution">
    <text evidence="6">The sequence shown here is derived from an EMBL/GenBank/DDBJ whole genome shotgun (WGS) entry which is preliminary data.</text>
</comment>
<dbReference type="EC" id="5.1.3.32" evidence="5"/>
<keyword evidence="4" id="KW-0684">Rhamnose metabolism</keyword>
<evidence type="ECO:0000313" key="7">
    <source>
        <dbReference type="Proteomes" id="UP000622317"/>
    </source>
</evidence>
<sequence>MIRSAYTMRLKPGAGSEYKRRHDEIWPELLEALRSAGVLEFSIFLDEGSSTLFAFRKLSESNSVASLAHCAVVQKWWAYMADLMEVNPNNSPVSHALEEVFHLG</sequence>
<gene>
    <name evidence="6" type="primary">rhaM</name>
    <name evidence="6" type="ORF">IEN85_11010</name>
</gene>
<evidence type="ECO:0000313" key="6">
    <source>
        <dbReference type="EMBL" id="MBD5780019.1"/>
    </source>
</evidence>
<dbReference type="PANTHER" id="PTHR34389:SF2">
    <property type="entry name" value="L-RHAMNOSE MUTAROTASE"/>
    <property type="match status" value="1"/>
</dbReference>
<dbReference type="NCBIfam" id="TIGR02625">
    <property type="entry name" value="YiiL_rotase"/>
    <property type="match status" value="1"/>
</dbReference>